<dbReference type="PANTHER" id="PTHR43462:SF1">
    <property type="entry name" value="ALANYL-TRNA EDITING PROTEIN AARSD1"/>
    <property type="match status" value="1"/>
</dbReference>
<evidence type="ECO:0000256" key="1">
    <source>
        <dbReference type="ARBA" id="ARBA00001947"/>
    </source>
</evidence>
<dbReference type="Pfam" id="PF07973">
    <property type="entry name" value="tRNA_SAD"/>
    <property type="match status" value="1"/>
</dbReference>
<dbReference type="InterPro" id="IPR012947">
    <property type="entry name" value="tRNA_SAD"/>
</dbReference>
<dbReference type="EMBL" id="JAFIRA010000017">
    <property type="protein sequence ID" value="MCJ2542897.1"/>
    <property type="molecule type" value="Genomic_DNA"/>
</dbReference>
<feature type="domain" description="Alanyl-transfer RNA synthetases family profile" evidence="5">
    <location>
        <begin position="1"/>
        <end position="240"/>
    </location>
</feature>
<protein>
    <submittedName>
        <fullName evidence="6">Alanyl-tRNA editing protein</fullName>
    </submittedName>
</protein>
<accession>A0ABT0CAT4</accession>
<reference evidence="6" key="1">
    <citation type="submission" date="2021-02" db="EMBL/GenBank/DDBJ databases">
        <title>The CRISPR/cas machinery reduction and long-range gene transfer in the hot spring cyanobacterium Synechococcus.</title>
        <authorList>
            <person name="Dvorak P."/>
            <person name="Jahodarova E."/>
            <person name="Hasler P."/>
            <person name="Poulickova A."/>
        </authorList>
    </citation>
    <scope>NUCLEOTIDE SEQUENCE</scope>
    <source>
        <strain evidence="6">Rupite</strain>
    </source>
</reference>
<dbReference type="RefSeq" id="WP_244350180.1">
    <property type="nucleotide sequence ID" value="NZ_JAFIRA010000017.1"/>
</dbReference>
<keyword evidence="4" id="KW-0862">Zinc</keyword>
<dbReference type="SUPFAM" id="SSF50447">
    <property type="entry name" value="Translation proteins"/>
    <property type="match status" value="1"/>
</dbReference>
<dbReference type="InterPro" id="IPR018164">
    <property type="entry name" value="Ala-tRNA-synth_IIc_N"/>
</dbReference>
<dbReference type="PANTHER" id="PTHR43462">
    <property type="entry name" value="ALANYL-TRNA EDITING PROTEIN"/>
    <property type="match status" value="1"/>
</dbReference>
<dbReference type="Gene3D" id="2.40.30.130">
    <property type="match status" value="1"/>
</dbReference>
<dbReference type="Gene3D" id="3.30.980.10">
    <property type="entry name" value="Threonyl-trna Synthetase, Chain A, domain 2"/>
    <property type="match status" value="1"/>
</dbReference>
<keyword evidence="7" id="KW-1185">Reference proteome</keyword>
<comment type="caution">
    <text evidence="6">The sequence shown here is derived from an EMBL/GenBank/DDBJ whole genome shotgun (WGS) entry which is preliminary data.</text>
</comment>
<evidence type="ECO:0000256" key="4">
    <source>
        <dbReference type="ARBA" id="ARBA00022833"/>
    </source>
</evidence>
<gene>
    <name evidence="6" type="ORF">JX360_08265</name>
</gene>
<dbReference type="SUPFAM" id="SSF55186">
    <property type="entry name" value="ThrRS/AlaRS common domain"/>
    <property type="match status" value="1"/>
</dbReference>
<dbReference type="Pfam" id="PF01411">
    <property type="entry name" value="tRNA-synt_2c"/>
    <property type="match status" value="1"/>
</dbReference>
<comment type="subcellular location">
    <subcellularLocation>
        <location evidence="2">Cytoplasm</location>
    </subcellularLocation>
</comment>
<dbReference type="PROSITE" id="PS50860">
    <property type="entry name" value="AA_TRNA_LIGASE_II_ALA"/>
    <property type="match status" value="1"/>
</dbReference>
<dbReference type="SMART" id="SM00863">
    <property type="entry name" value="tRNA_SAD"/>
    <property type="match status" value="1"/>
</dbReference>
<evidence type="ECO:0000313" key="7">
    <source>
        <dbReference type="Proteomes" id="UP000830835"/>
    </source>
</evidence>
<name>A0ABT0CAT4_THEVL</name>
<proteinExistence type="predicted"/>
<dbReference type="InterPro" id="IPR018165">
    <property type="entry name" value="Ala-tRNA-synth_IIc_core"/>
</dbReference>
<organism evidence="6 7">
    <name type="scientific">Thermostichus vulcanus str. 'Rupite'</name>
    <dbReference type="NCBI Taxonomy" id="2813851"/>
    <lineage>
        <taxon>Bacteria</taxon>
        <taxon>Bacillati</taxon>
        <taxon>Cyanobacteriota</taxon>
        <taxon>Cyanophyceae</taxon>
        <taxon>Thermostichales</taxon>
        <taxon>Thermostichaceae</taxon>
        <taxon>Thermostichus</taxon>
    </lineage>
</organism>
<dbReference type="InterPro" id="IPR018163">
    <property type="entry name" value="Thr/Ala-tRNA-synth_IIc_edit"/>
</dbReference>
<sequence length="240" mass="25956">MTASLMTEELFRADAYLTTCQAKVIALVDTGIQLDRTVFYPTGGGQPGDTGSLITADGRVISIVDTQKGETGIVHVPAEGSPSLNIGDEVTARIDWERRYRHMRMHTPLHLLCAVVEGGVTGGQVGESKSRLDFDIPGDKPDKETLTARLNELVQGNHGVQPRWVSDEELAANPNLVRTMSVKPPTGQGRVRLLDIEGVDLQPCGGTHVRATGEIGQLLVSKIESKGKQNRRIVVSLMDP</sequence>
<evidence type="ECO:0000313" key="6">
    <source>
        <dbReference type="EMBL" id="MCJ2542897.1"/>
    </source>
</evidence>
<dbReference type="InterPro" id="IPR051335">
    <property type="entry name" value="Alanyl-tRNA_Editing_Enzymes"/>
</dbReference>
<evidence type="ECO:0000259" key="5">
    <source>
        <dbReference type="PROSITE" id="PS50860"/>
    </source>
</evidence>
<dbReference type="InterPro" id="IPR009000">
    <property type="entry name" value="Transl_B-barrel_sf"/>
</dbReference>
<keyword evidence="3" id="KW-0479">Metal-binding</keyword>
<evidence type="ECO:0000256" key="3">
    <source>
        <dbReference type="ARBA" id="ARBA00022723"/>
    </source>
</evidence>
<dbReference type="Proteomes" id="UP000830835">
    <property type="component" value="Unassembled WGS sequence"/>
</dbReference>
<evidence type="ECO:0000256" key="2">
    <source>
        <dbReference type="ARBA" id="ARBA00004496"/>
    </source>
</evidence>
<comment type="cofactor">
    <cofactor evidence="1">
        <name>Zn(2+)</name>
        <dbReference type="ChEBI" id="CHEBI:29105"/>
    </cofactor>
</comment>